<feature type="region of interest" description="Disordered" evidence="1">
    <location>
        <begin position="45"/>
        <end position="76"/>
    </location>
</feature>
<protein>
    <submittedName>
        <fullName evidence="2">Uncharacterized protein isoform X1</fullName>
    </submittedName>
</protein>
<organism evidence="2">
    <name type="scientific">Nicotiana tabacum</name>
    <name type="common">Common tobacco</name>
    <dbReference type="NCBI Taxonomy" id="4097"/>
    <lineage>
        <taxon>Eukaryota</taxon>
        <taxon>Viridiplantae</taxon>
        <taxon>Streptophyta</taxon>
        <taxon>Embryophyta</taxon>
        <taxon>Tracheophyta</taxon>
        <taxon>Spermatophyta</taxon>
        <taxon>Magnoliopsida</taxon>
        <taxon>eudicotyledons</taxon>
        <taxon>Gunneridae</taxon>
        <taxon>Pentapetalae</taxon>
        <taxon>asterids</taxon>
        <taxon>lamiids</taxon>
        <taxon>Solanales</taxon>
        <taxon>Solanaceae</taxon>
        <taxon>Nicotianoideae</taxon>
        <taxon>Nicotianeae</taxon>
        <taxon>Nicotiana</taxon>
    </lineage>
</organism>
<dbReference type="KEGG" id="nta:107774464"/>
<feature type="region of interest" description="Disordered" evidence="1">
    <location>
        <begin position="1"/>
        <end position="32"/>
    </location>
</feature>
<dbReference type="PaxDb" id="4097-A0A1S3YB53"/>
<evidence type="ECO:0000313" key="2">
    <source>
        <dbReference type="RefSeq" id="XP_016449481.1"/>
    </source>
</evidence>
<dbReference type="RefSeq" id="XP_016449481.1">
    <property type="nucleotide sequence ID" value="XM_016593995.1"/>
</dbReference>
<dbReference type="AlphaFoldDB" id="A0A1S3YB53"/>
<feature type="compositionally biased region" description="Basic and acidic residues" evidence="1">
    <location>
        <begin position="1"/>
        <end position="11"/>
    </location>
</feature>
<sequence length="147" mass="16051">MAIAGEEEKLKMVSGYASPSSSPPTPQSPLPVSVGPAHFPYYFSSSPSPSPPFSPPPSPHTDILHPTSPAPPFSVDRQLQPHHELHSTCSCLLDFQKRVEDNDYMREKAKPDGTCRSQCSNGFIGTMILSKGISRKNPLLLNKYFGI</sequence>
<dbReference type="OrthoDB" id="10315785at2759"/>
<feature type="compositionally biased region" description="Pro residues" evidence="1">
    <location>
        <begin position="48"/>
        <end position="59"/>
    </location>
</feature>
<accession>A0A1S3YB53</accession>
<name>A0A1S3YB53_TOBAC</name>
<proteinExistence type="predicted"/>
<evidence type="ECO:0000256" key="1">
    <source>
        <dbReference type="SAM" id="MobiDB-lite"/>
    </source>
</evidence>
<reference evidence="2" key="1">
    <citation type="submission" date="2025-08" db="UniProtKB">
        <authorList>
            <consortium name="RefSeq"/>
        </authorList>
    </citation>
    <scope>IDENTIFICATION</scope>
</reference>
<gene>
    <name evidence="2" type="primary">LOC107774464</name>
</gene>